<dbReference type="RefSeq" id="WP_377767348.1">
    <property type="nucleotide sequence ID" value="NZ_JBHULB010000016.1"/>
</dbReference>
<dbReference type="PANTHER" id="PTHR43397">
    <property type="entry name" value="ERGOTHIONEINE BIOSYNTHESIS PROTEIN 1"/>
    <property type="match status" value="1"/>
</dbReference>
<name>A0ABW5MXT6_9FLAO</name>
<dbReference type="PANTHER" id="PTHR43397:SF1">
    <property type="entry name" value="ERGOTHIONEINE BIOSYNTHESIS PROTEIN 1"/>
    <property type="match status" value="1"/>
</dbReference>
<proteinExistence type="predicted"/>
<keyword evidence="5" id="KW-1185">Reference proteome</keyword>
<dbReference type="InterPro" id="IPR051128">
    <property type="entry name" value="EgtD_Methyltrsf_superfamily"/>
</dbReference>
<dbReference type="EMBL" id="JBHULB010000016">
    <property type="protein sequence ID" value="MFD2587831.1"/>
    <property type="molecule type" value="Genomic_DNA"/>
</dbReference>
<dbReference type="SUPFAM" id="SSF53335">
    <property type="entry name" value="S-adenosyl-L-methionine-dependent methyltransferases"/>
    <property type="match status" value="1"/>
</dbReference>
<evidence type="ECO:0000313" key="4">
    <source>
        <dbReference type="EMBL" id="MFD2587831.1"/>
    </source>
</evidence>
<evidence type="ECO:0000259" key="3">
    <source>
        <dbReference type="Pfam" id="PF10017"/>
    </source>
</evidence>
<dbReference type="Pfam" id="PF10017">
    <property type="entry name" value="Methyltransf_33"/>
    <property type="match status" value="1"/>
</dbReference>
<comment type="caution">
    <text evidence="4">The sequence shown here is derived from an EMBL/GenBank/DDBJ whole genome shotgun (WGS) entry which is preliminary data.</text>
</comment>
<evidence type="ECO:0000256" key="2">
    <source>
        <dbReference type="ARBA" id="ARBA00022679"/>
    </source>
</evidence>
<organism evidence="4 5">
    <name type="scientific">Croceitalea marina</name>
    <dbReference type="NCBI Taxonomy" id="1775166"/>
    <lineage>
        <taxon>Bacteria</taxon>
        <taxon>Pseudomonadati</taxon>
        <taxon>Bacteroidota</taxon>
        <taxon>Flavobacteriia</taxon>
        <taxon>Flavobacteriales</taxon>
        <taxon>Flavobacteriaceae</taxon>
        <taxon>Croceitalea</taxon>
    </lineage>
</organism>
<dbReference type="InterPro" id="IPR029063">
    <property type="entry name" value="SAM-dependent_MTases_sf"/>
</dbReference>
<gene>
    <name evidence="4" type="ORF">ACFSQJ_12870</name>
</gene>
<evidence type="ECO:0000313" key="5">
    <source>
        <dbReference type="Proteomes" id="UP001597526"/>
    </source>
</evidence>
<dbReference type="PIRSF" id="PIRSF018005">
    <property type="entry name" value="UCP018005"/>
    <property type="match status" value="1"/>
</dbReference>
<evidence type="ECO:0000256" key="1">
    <source>
        <dbReference type="ARBA" id="ARBA00022603"/>
    </source>
</evidence>
<sequence length="324" mass="37628">MQDKSTVLTSAFEQEVYDGLTAQPKYLSSKYFYDEIGDKLFQDIMAMPEYYLTDSEFSILDRHKEKIAYIFNFDKEPFSLFELGAGDGKKTKILLRHFSEKDIDFDYRPIDISQNALDQLEASVTKELPNVEINTLQGTYFETLADIGESHAKRKVILFLGSNIGNLLHPQAISFLQSMQEVLNDDDLIFMGFDQKKNPQTILDAYNDKTGITEAFNKNVLTRINTEMNGNFDLDKFLHWEVYDPETGTAKSYLVSKEKQTVYIKSLDLEVNFKAWETIHTEISQKYDDEVVSWLANEAGLQIENQFSDEHEFYKNYIFKKKIQ</sequence>
<accession>A0ABW5MXT6</accession>
<dbReference type="InterPro" id="IPR017804">
    <property type="entry name" value="MeTrfase_EgtD-like"/>
</dbReference>
<reference evidence="5" key="1">
    <citation type="journal article" date="2019" name="Int. J. Syst. Evol. Microbiol.">
        <title>The Global Catalogue of Microorganisms (GCM) 10K type strain sequencing project: providing services to taxonomists for standard genome sequencing and annotation.</title>
        <authorList>
            <consortium name="The Broad Institute Genomics Platform"/>
            <consortium name="The Broad Institute Genome Sequencing Center for Infectious Disease"/>
            <person name="Wu L."/>
            <person name="Ma J."/>
        </authorList>
    </citation>
    <scope>NUCLEOTIDE SEQUENCE [LARGE SCALE GENOMIC DNA]</scope>
    <source>
        <strain evidence="5">KCTC 52368</strain>
    </source>
</reference>
<feature type="domain" description="Histidine-specific methyltransferase SAM-dependent" evidence="3">
    <location>
        <begin position="12"/>
        <end position="320"/>
    </location>
</feature>
<dbReference type="Gene3D" id="3.40.50.150">
    <property type="entry name" value="Vaccinia Virus protein VP39"/>
    <property type="match status" value="1"/>
</dbReference>
<keyword evidence="1" id="KW-0489">Methyltransferase</keyword>
<dbReference type="Proteomes" id="UP001597526">
    <property type="component" value="Unassembled WGS sequence"/>
</dbReference>
<dbReference type="InterPro" id="IPR019257">
    <property type="entry name" value="MeTrfase_dom"/>
</dbReference>
<keyword evidence="2" id="KW-0808">Transferase</keyword>
<protein>
    <submittedName>
        <fullName evidence="4">L-histidine N(Alpha)-methyltransferase</fullName>
    </submittedName>
</protein>